<organism evidence="2 3">
    <name type="scientific">Nonomuraea zeae</name>
    <dbReference type="NCBI Taxonomy" id="1642303"/>
    <lineage>
        <taxon>Bacteria</taxon>
        <taxon>Bacillati</taxon>
        <taxon>Actinomycetota</taxon>
        <taxon>Actinomycetes</taxon>
        <taxon>Streptosporangiales</taxon>
        <taxon>Streptosporangiaceae</taxon>
        <taxon>Nonomuraea</taxon>
    </lineage>
</organism>
<evidence type="ECO:0000259" key="1">
    <source>
        <dbReference type="Pfam" id="PF21365"/>
    </source>
</evidence>
<comment type="caution">
    <text evidence="2">The sequence shown here is derived from an EMBL/GenBank/DDBJ whole genome shotgun (WGS) entry which is preliminary data.</text>
</comment>
<dbReference type="InterPro" id="IPR013780">
    <property type="entry name" value="Glyco_hydro_b"/>
</dbReference>
<dbReference type="SUPFAM" id="SSF51011">
    <property type="entry name" value="Glycosyl hydrolase domain"/>
    <property type="match status" value="1"/>
</dbReference>
<feature type="domain" description="Glycosyl hydrolase family 31 C-terminal" evidence="1">
    <location>
        <begin position="1"/>
        <end position="81"/>
    </location>
</feature>
<accession>A0A5S4GK87</accession>
<dbReference type="InterPro" id="IPR048395">
    <property type="entry name" value="Glyco_hydro_31_C"/>
</dbReference>
<reference evidence="2 3" key="1">
    <citation type="submission" date="2019-05" db="EMBL/GenBank/DDBJ databases">
        <title>Draft genome sequence of Nonomuraea zeae DSM 100528.</title>
        <authorList>
            <person name="Saricaoglu S."/>
            <person name="Isik K."/>
        </authorList>
    </citation>
    <scope>NUCLEOTIDE SEQUENCE [LARGE SCALE GENOMIC DNA]</scope>
    <source>
        <strain evidence="2 3">DSM 100528</strain>
    </source>
</reference>
<proteinExistence type="predicted"/>
<dbReference type="Gene3D" id="2.60.40.1180">
    <property type="entry name" value="Golgi alpha-mannosidase II"/>
    <property type="match status" value="1"/>
</dbReference>
<name>A0A5S4GK87_9ACTN</name>
<dbReference type="RefSeq" id="WP_138691253.1">
    <property type="nucleotide sequence ID" value="NZ_JBHSAZ010000114.1"/>
</dbReference>
<protein>
    <recommendedName>
        <fullName evidence="1">Glycosyl hydrolase family 31 C-terminal domain-containing protein</fullName>
    </recommendedName>
</protein>
<evidence type="ECO:0000313" key="3">
    <source>
        <dbReference type="Proteomes" id="UP000306628"/>
    </source>
</evidence>
<dbReference type="Proteomes" id="UP000306628">
    <property type="component" value="Unassembled WGS sequence"/>
</dbReference>
<gene>
    <name evidence="2" type="ORF">ETD85_19945</name>
</gene>
<evidence type="ECO:0000313" key="2">
    <source>
        <dbReference type="EMBL" id="TMR33376.1"/>
    </source>
</evidence>
<dbReference type="PANTHER" id="PTHR43863:SF2">
    <property type="entry name" value="MALTASE-GLUCOAMYLASE"/>
    <property type="match status" value="1"/>
</dbReference>
<dbReference type="AlphaFoldDB" id="A0A5S4GK87"/>
<keyword evidence="3" id="KW-1185">Reference proteome</keyword>
<dbReference type="Pfam" id="PF21365">
    <property type="entry name" value="Glyco_hydro_31_3rd"/>
    <property type="match status" value="1"/>
</dbReference>
<dbReference type="OrthoDB" id="176168at2"/>
<sequence length="91" mass="9954">MRGLFVDHPRDPGIWRHPLRYKLGDALLVAPVTEPGRTEVTVYLPEGEWIDVWTGAALPGGGEVILPAALDRPPVVCAAGHWTRLTSVFTD</sequence>
<dbReference type="InterPro" id="IPR051816">
    <property type="entry name" value="Glycosyl_Hydrolase_31"/>
</dbReference>
<dbReference type="EMBL" id="VCKX01000057">
    <property type="protein sequence ID" value="TMR33376.1"/>
    <property type="molecule type" value="Genomic_DNA"/>
</dbReference>
<dbReference type="PANTHER" id="PTHR43863">
    <property type="entry name" value="HYDROLASE, PUTATIVE (AFU_ORTHOLOGUE AFUA_1G03140)-RELATED"/>
    <property type="match status" value="1"/>
</dbReference>